<evidence type="ECO:0000259" key="1">
    <source>
        <dbReference type="Pfam" id="PF01273"/>
    </source>
</evidence>
<feature type="domain" description="Lipid-binding serum glycoprotein N-terminal" evidence="1">
    <location>
        <begin position="56"/>
        <end position="202"/>
    </location>
</feature>
<sequence length="438" mass="49706">MLLIILAEQRNCELGYSKILGPQDTAQTTTATRRGASKYMLCGIKDGFGAVMDIIIPDQHLSFDVGVSQVDFTLSDIKIVDLQVPDIQFDLNDGQQSQMSVLNCSLVIKFQWRLQQQSYPYINDFGSGKIMVTNGEMIGVVNSTADVDQCPGHMIIGFVRASIDYESLQVQLDGGDSWLFQSIINLVLSEIEDELMGTLTNVLLKGFIDLINNVFEDNRRIVEFHGYPDIIKDERYTSGVFTSSAGYVALRISGYVYSRNNLKDDFVTPQKLNPFTLNKFNNDFQIAIHEAAINNAFYTFHKYNNTYSGPTYQVLEPPTIKFMNAAGVFSINVLANNSEVKLRLIAKLQHENDVNIERCYVFFTFEKYEVEVVSQEAVINLDQLQDEVVSHMNSVIKYASYQLSYTHFTDLNAYTHMFDPIERVIRFVGPEEFICPLK</sequence>
<protein>
    <recommendedName>
        <fullName evidence="1">Lipid-binding serum glycoprotein N-terminal domain-containing protein</fullName>
    </recommendedName>
</protein>
<name>A0AA86RKB1_9EUKA</name>
<reference evidence="3 4" key="2">
    <citation type="submission" date="2024-07" db="EMBL/GenBank/DDBJ databases">
        <authorList>
            <person name="Akdeniz Z."/>
        </authorList>
    </citation>
    <scope>NUCLEOTIDE SEQUENCE [LARGE SCALE GENOMIC DNA]</scope>
</reference>
<dbReference type="InterPro" id="IPR017943">
    <property type="entry name" value="Bactericidal_perm-incr_a/b_dom"/>
</dbReference>
<dbReference type="Pfam" id="PF01273">
    <property type="entry name" value="LBP_BPI_CETP"/>
    <property type="match status" value="1"/>
</dbReference>
<dbReference type="GO" id="GO:0008289">
    <property type="term" value="F:lipid binding"/>
    <property type="evidence" value="ECO:0007669"/>
    <property type="project" value="InterPro"/>
</dbReference>
<dbReference type="PANTHER" id="PTHR10504">
    <property type="entry name" value="BACTERICIDAL PERMEABILITY-INCREASING BPI PROTEIN-RELATED"/>
    <property type="match status" value="1"/>
</dbReference>
<evidence type="ECO:0000313" key="2">
    <source>
        <dbReference type="EMBL" id="CAI9973564.1"/>
    </source>
</evidence>
<evidence type="ECO:0000313" key="4">
    <source>
        <dbReference type="Proteomes" id="UP001642409"/>
    </source>
</evidence>
<reference evidence="2" key="1">
    <citation type="submission" date="2023-06" db="EMBL/GenBank/DDBJ databases">
        <authorList>
            <person name="Kurt Z."/>
        </authorList>
    </citation>
    <scope>NUCLEOTIDE SEQUENCE</scope>
</reference>
<dbReference type="PANTHER" id="PTHR10504:SF131">
    <property type="entry name" value="BPI2 DOMAIN-CONTAINING PROTEIN"/>
    <property type="match status" value="1"/>
</dbReference>
<accession>A0AA86RKB1</accession>
<dbReference type="InterPro" id="IPR032942">
    <property type="entry name" value="BPI/LBP/Plunc"/>
</dbReference>
<dbReference type="EMBL" id="CATOUU010001124">
    <property type="protein sequence ID" value="CAI9973564.1"/>
    <property type="molecule type" value="Genomic_DNA"/>
</dbReference>
<comment type="caution">
    <text evidence="2">The sequence shown here is derived from an EMBL/GenBank/DDBJ whole genome shotgun (WGS) entry which is preliminary data.</text>
</comment>
<organism evidence="2">
    <name type="scientific">Hexamita inflata</name>
    <dbReference type="NCBI Taxonomy" id="28002"/>
    <lineage>
        <taxon>Eukaryota</taxon>
        <taxon>Metamonada</taxon>
        <taxon>Diplomonadida</taxon>
        <taxon>Hexamitidae</taxon>
        <taxon>Hexamitinae</taxon>
        <taxon>Hexamita</taxon>
    </lineage>
</organism>
<dbReference type="EMBL" id="CAXDID020000336">
    <property type="protein sequence ID" value="CAL6078818.1"/>
    <property type="molecule type" value="Genomic_DNA"/>
</dbReference>
<dbReference type="InterPro" id="IPR017942">
    <property type="entry name" value="Lipid-bd_serum_glycop_N"/>
</dbReference>
<dbReference type="Proteomes" id="UP001642409">
    <property type="component" value="Unassembled WGS sequence"/>
</dbReference>
<dbReference type="AlphaFoldDB" id="A0AA86RKB1"/>
<gene>
    <name evidence="3" type="ORF">HINF_LOCUS59088</name>
    <name evidence="2" type="ORF">HINF_LOCUS61209</name>
</gene>
<dbReference type="Gene3D" id="3.15.10.10">
    <property type="entry name" value="Bactericidal permeability-increasing protein, domain 1"/>
    <property type="match status" value="1"/>
</dbReference>
<proteinExistence type="predicted"/>
<dbReference type="SUPFAM" id="SSF55394">
    <property type="entry name" value="Bactericidal permeability-increasing protein, BPI"/>
    <property type="match status" value="1"/>
</dbReference>
<keyword evidence="4" id="KW-1185">Reference proteome</keyword>
<evidence type="ECO:0000313" key="3">
    <source>
        <dbReference type="EMBL" id="CAL6078818.1"/>
    </source>
</evidence>